<evidence type="ECO:0000313" key="1">
    <source>
        <dbReference type="EMBL" id="CDW46459.1"/>
    </source>
</evidence>
<organism evidence="1">
    <name type="scientific">Lepeophtheirus salmonis</name>
    <name type="common">Salmon louse</name>
    <name type="synonym">Caligus salmonis</name>
    <dbReference type="NCBI Taxonomy" id="72036"/>
    <lineage>
        <taxon>Eukaryota</taxon>
        <taxon>Metazoa</taxon>
        <taxon>Ecdysozoa</taxon>
        <taxon>Arthropoda</taxon>
        <taxon>Crustacea</taxon>
        <taxon>Multicrustacea</taxon>
        <taxon>Hexanauplia</taxon>
        <taxon>Copepoda</taxon>
        <taxon>Siphonostomatoida</taxon>
        <taxon>Caligidae</taxon>
        <taxon>Lepeophtheirus</taxon>
    </lineage>
</organism>
<name>A0A0K2V7L2_LEPSM</name>
<accession>A0A0K2V7L2</accession>
<sequence>MDAMNPAFLCFDQNIAKIILQFANMRYDYYNKWFPRDLISITKRRLESFGRGFRILVKSNSRSNLRMKLT</sequence>
<feature type="non-terminal residue" evidence="1">
    <location>
        <position position="70"/>
    </location>
</feature>
<dbReference type="AlphaFoldDB" id="A0A0K2V7L2"/>
<protein>
    <submittedName>
        <fullName evidence="1">Uncharacterized protein</fullName>
    </submittedName>
</protein>
<reference evidence="1" key="1">
    <citation type="submission" date="2014-05" db="EMBL/GenBank/DDBJ databases">
        <authorList>
            <person name="Chronopoulou M."/>
        </authorList>
    </citation>
    <scope>NUCLEOTIDE SEQUENCE</scope>
    <source>
        <tissue evidence="1">Whole organism</tissue>
    </source>
</reference>
<dbReference type="EMBL" id="HACA01029098">
    <property type="protein sequence ID" value="CDW46459.1"/>
    <property type="molecule type" value="Transcribed_RNA"/>
</dbReference>
<proteinExistence type="predicted"/>